<organism evidence="2 3">
    <name type="scientific">Pristionchus mayeri</name>
    <dbReference type="NCBI Taxonomy" id="1317129"/>
    <lineage>
        <taxon>Eukaryota</taxon>
        <taxon>Metazoa</taxon>
        <taxon>Ecdysozoa</taxon>
        <taxon>Nematoda</taxon>
        <taxon>Chromadorea</taxon>
        <taxon>Rhabditida</taxon>
        <taxon>Rhabditina</taxon>
        <taxon>Diplogasteromorpha</taxon>
        <taxon>Diplogasteroidea</taxon>
        <taxon>Neodiplogasteridae</taxon>
        <taxon>Pristionchus</taxon>
    </lineage>
</organism>
<feature type="transmembrane region" description="Helical" evidence="1">
    <location>
        <begin position="195"/>
        <end position="214"/>
    </location>
</feature>
<evidence type="ECO:0000256" key="1">
    <source>
        <dbReference type="SAM" id="Phobius"/>
    </source>
</evidence>
<feature type="transmembrane region" description="Helical" evidence="1">
    <location>
        <begin position="145"/>
        <end position="164"/>
    </location>
</feature>
<sequence length="316" mass="36488">MIIPQKFPLLNSPCYRADGICDEYRYDRMYHFFAVVETPITLLSLVPVFILFAFFRKHPDAWLRVKADLAPSLFVLAFSTSIGLYVELHLALTDWLDMRLGNFHCSLSFNFMAIMGSMYYNFIPVALLIHISGMFFRMADRVKTILGYAWVIVLILVNVYSMVFGSPQSTIMCNFANIDHAVFIMQIHMGNTRDFVSIALICQMGILSLICYVLDRFEIRQEILKVDFLLVKQSLALSLPPLLSFLGYKIRGGMQHYNYQSLDDFMFRMFASSLFFGLTASLIILFNYPFESWATFSGPLLCHRKKKEDMMKSIVL</sequence>
<feature type="transmembrane region" description="Helical" evidence="1">
    <location>
        <begin position="266"/>
        <end position="288"/>
    </location>
</feature>
<dbReference type="Proteomes" id="UP001328107">
    <property type="component" value="Unassembled WGS sequence"/>
</dbReference>
<keyword evidence="1" id="KW-0472">Membrane</keyword>
<evidence type="ECO:0000313" key="2">
    <source>
        <dbReference type="EMBL" id="GMR36187.1"/>
    </source>
</evidence>
<feature type="transmembrane region" description="Helical" evidence="1">
    <location>
        <begin position="32"/>
        <end position="55"/>
    </location>
</feature>
<protein>
    <submittedName>
        <fullName evidence="2">Uncharacterized protein</fullName>
    </submittedName>
</protein>
<proteinExistence type="predicted"/>
<reference evidence="3" key="1">
    <citation type="submission" date="2022-10" db="EMBL/GenBank/DDBJ databases">
        <title>Genome assembly of Pristionchus species.</title>
        <authorList>
            <person name="Yoshida K."/>
            <person name="Sommer R.J."/>
        </authorList>
    </citation>
    <scope>NUCLEOTIDE SEQUENCE [LARGE SCALE GENOMIC DNA]</scope>
    <source>
        <strain evidence="3">RS5460</strain>
    </source>
</reference>
<gene>
    <name evidence="2" type="ORF">PMAYCL1PPCAC_06382</name>
</gene>
<feature type="transmembrane region" description="Helical" evidence="1">
    <location>
        <begin position="106"/>
        <end position="133"/>
    </location>
</feature>
<keyword evidence="1" id="KW-1133">Transmembrane helix</keyword>
<dbReference type="AlphaFoldDB" id="A0AAN4Z829"/>
<evidence type="ECO:0000313" key="3">
    <source>
        <dbReference type="Proteomes" id="UP001328107"/>
    </source>
</evidence>
<accession>A0AAN4Z829</accession>
<keyword evidence="3" id="KW-1185">Reference proteome</keyword>
<dbReference type="EMBL" id="BTRK01000002">
    <property type="protein sequence ID" value="GMR36187.1"/>
    <property type="molecule type" value="Genomic_DNA"/>
</dbReference>
<name>A0AAN4Z829_9BILA</name>
<keyword evidence="1" id="KW-0812">Transmembrane</keyword>
<comment type="caution">
    <text evidence="2">The sequence shown here is derived from an EMBL/GenBank/DDBJ whole genome shotgun (WGS) entry which is preliminary data.</text>
</comment>
<feature type="transmembrane region" description="Helical" evidence="1">
    <location>
        <begin position="67"/>
        <end position="86"/>
    </location>
</feature>